<feature type="compositionally biased region" description="Low complexity" evidence="1">
    <location>
        <begin position="126"/>
        <end position="143"/>
    </location>
</feature>
<gene>
    <name evidence="3" type="ORF">NPX13_g3725</name>
</gene>
<protein>
    <submittedName>
        <fullName evidence="3">Uncharacterized protein</fullName>
    </submittedName>
</protein>
<dbReference type="Proteomes" id="UP001148614">
    <property type="component" value="Unassembled WGS sequence"/>
</dbReference>
<evidence type="ECO:0000313" key="4">
    <source>
        <dbReference type="Proteomes" id="UP001148614"/>
    </source>
</evidence>
<keyword evidence="2" id="KW-1133">Transmembrane helix</keyword>
<evidence type="ECO:0000256" key="1">
    <source>
        <dbReference type="SAM" id="MobiDB-lite"/>
    </source>
</evidence>
<evidence type="ECO:0000313" key="3">
    <source>
        <dbReference type="EMBL" id="KAJ3576391.1"/>
    </source>
</evidence>
<reference evidence="3" key="1">
    <citation type="submission" date="2022-07" db="EMBL/GenBank/DDBJ databases">
        <title>Genome Sequence of Xylaria arbuscula.</title>
        <authorList>
            <person name="Buettner E."/>
        </authorList>
    </citation>
    <scope>NUCLEOTIDE SEQUENCE</scope>
    <source>
        <strain evidence="3">VT107</strain>
    </source>
</reference>
<organism evidence="3 4">
    <name type="scientific">Xylaria arbuscula</name>
    <dbReference type="NCBI Taxonomy" id="114810"/>
    <lineage>
        <taxon>Eukaryota</taxon>
        <taxon>Fungi</taxon>
        <taxon>Dikarya</taxon>
        <taxon>Ascomycota</taxon>
        <taxon>Pezizomycotina</taxon>
        <taxon>Sordariomycetes</taxon>
        <taxon>Xylariomycetidae</taxon>
        <taxon>Xylariales</taxon>
        <taxon>Xylariaceae</taxon>
        <taxon>Xylaria</taxon>
    </lineage>
</organism>
<name>A0A9W8NHQ1_9PEZI</name>
<keyword evidence="2" id="KW-0472">Membrane</keyword>
<feature type="region of interest" description="Disordered" evidence="1">
    <location>
        <begin position="125"/>
        <end position="190"/>
    </location>
</feature>
<comment type="caution">
    <text evidence="3">The sequence shown here is derived from an EMBL/GenBank/DDBJ whole genome shotgun (WGS) entry which is preliminary data.</text>
</comment>
<feature type="region of interest" description="Disordered" evidence="1">
    <location>
        <begin position="202"/>
        <end position="241"/>
    </location>
</feature>
<evidence type="ECO:0000256" key="2">
    <source>
        <dbReference type="SAM" id="Phobius"/>
    </source>
</evidence>
<keyword evidence="2" id="KW-0812">Transmembrane</keyword>
<proteinExistence type="predicted"/>
<sequence>MYVPVVIEKSIRETASEMDEHEMGLVERQMLQADNVRTLTIVRPESTFLQTLTLGNGAGSSTDVPVPAMPSSDSSNRSDNVAAILSGVIVFVVLLVVIWLLCRKGNDVLEWLNTEFDIADEPFYRSSTSEGSESSGGPSDNGSVVSEVGDGQWEPPGRPMPGMPPMGRWGGPPGQHMPPPGVNMGAPGVGMGPPGVGMGMPFGRGGPSPTMGRGTGPLPNYGGPPGMVQMTGSGGPPPMPQ</sequence>
<keyword evidence="4" id="KW-1185">Reference proteome</keyword>
<accession>A0A9W8NHQ1</accession>
<dbReference type="AlphaFoldDB" id="A0A9W8NHQ1"/>
<feature type="transmembrane region" description="Helical" evidence="2">
    <location>
        <begin position="81"/>
        <end position="102"/>
    </location>
</feature>
<dbReference type="EMBL" id="JANPWZ010000480">
    <property type="protein sequence ID" value="KAJ3576391.1"/>
    <property type="molecule type" value="Genomic_DNA"/>
</dbReference>